<keyword evidence="2" id="KW-0456">Lyase</keyword>
<keyword evidence="4" id="KW-1185">Reference proteome</keyword>
<dbReference type="GO" id="GO:0016829">
    <property type="term" value="F:lyase activity"/>
    <property type="evidence" value="ECO:0007669"/>
    <property type="project" value="UniProtKB-KW"/>
</dbReference>
<evidence type="ECO:0000256" key="1">
    <source>
        <dbReference type="ARBA" id="ARBA00005254"/>
    </source>
</evidence>
<comment type="similarity">
    <text evidence="1">Belongs to the enoyl-CoA hydratase/isomerase family.</text>
</comment>
<dbReference type="Proteomes" id="UP000092713">
    <property type="component" value="Unassembled WGS sequence"/>
</dbReference>
<dbReference type="Gene3D" id="3.90.226.10">
    <property type="entry name" value="2-enoyl-CoA Hydratase, Chain A, domain 1"/>
    <property type="match status" value="1"/>
</dbReference>
<dbReference type="AlphaFoldDB" id="A0A1A7BY71"/>
<proteinExistence type="inferred from homology"/>
<dbReference type="PATRIC" id="fig|1747903.4.peg.2016"/>
<dbReference type="RefSeq" id="WP_065308721.1">
    <property type="nucleotide sequence ID" value="NZ_LOCQ01000057.1"/>
</dbReference>
<sequence length="276" mass="29434">MHQTTTPSLPQLHDALLQLDGRVATLTLNRDDVRNELTGTRLVDDIEAVARWVNTNEAVSALIVTGAGKAFSAGGNVKHMLGREGTFGGDVYAVQKQYREGIQRIPLAMHRLEVPVIAAINGAAIGAGFDLACMCDIRLAASEAVMGETFVNMGIIPGDGGAWFLQRLIGYQRAAELTFSGRVFGAAEAQAMGIVMEVVDGAALMARAQALAAGFAAKPPQALRMSKRLMKSAQRQELADFLDQCAVLQGVCHNTADHLEAVGAFLDKRAPQYSGR</sequence>
<dbReference type="InterPro" id="IPR001753">
    <property type="entry name" value="Enoyl-CoA_hydra/iso"/>
</dbReference>
<comment type="caution">
    <text evidence="3">The sequence shown here is derived from an EMBL/GenBank/DDBJ whole genome shotgun (WGS) entry which is preliminary data.</text>
</comment>
<evidence type="ECO:0000256" key="2">
    <source>
        <dbReference type="ARBA" id="ARBA00023239"/>
    </source>
</evidence>
<dbReference type="InterPro" id="IPR029045">
    <property type="entry name" value="ClpP/crotonase-like_dom_sf"/>
</dbReference>
<reference evidence="3 4" key="1">
    <citation type="submission" date="2016-04" db="EMBL/GenBank/DDBJ databases">
        <title>Draft genome sequence of Janthinobacterium psychrotolerans sp. nov., isolated from freshwater sediments in Denmark.</title>
        <authorList>
            <person name="Gong X."/>
            <person name="Skrivergaard S."/>
            <person name="Korsgaard B.S."/>
            <person name="Schreiber L."/>
            <person name="Marshall I.P."/>
            <person name="Finster K."/>
            <person name="Schramm A."/>
        </authorList>
    </citation>
    <scope>NUCLEOTIDE SEQUENCE [LARGE SCALE GENOMIC DNA]</scope>
    <source>
        <strain evidence="3 4">S3-2</strain>
    </source>
</reference>
<dbReference type="Pfam" id="PF00378">
    <property type="entry name" value="ECH_1"/>
    <property type="match status" value="1"/>
</dbReference>
<dbReference type="EMBL" id="LOCQ01000057">
    <property type="protein sequence ID" value="OBV38467.1"/>
    <property type="molecule type" value="Genomic_DNA"/>
</dbReference>
<dbReference type="Gene3D" id="1.10.12.10">
    <property type="entry name" value="Lyase 2-enoyl-coa Hydratase, Chain A, domain 2"/>
    <property type="match status" value="1"/>
</dbReference>
<dbReference type="PANTHER" id="PTHR11941">
    <property type="entry name" value="ENOYL-COA HYDRATASE-RELATED"/>
    <property type="match status" value="1"/>
</dbReference>
<gene>
    <name evidence="3" type="ORF">ASR47_100667</name>
</gene>
<dbReference type="STRING" id="1747903.ASR47_100667"/>
<protein>
    <submittedName>
        <fullName evidence="3">Enoyl-CoA hydratase/carnithine racemase</fullName>
    </submittedName>
</protein>
<dbReference type="GO" id="GO:0006635">
    <property type="term" value="P:fatty acid beta-oxidation"/>
    <property type="evidence" value="ECO:0007669"/>
    <property type="project" value="TreeGrafter"/>
</dbReference>
<dbReference type="CDD" id="cd06558">
    <property type="entry name" value="crotonase-like"/>
    <property type="match status" value="1"/>
</dbReference>
<evidence type="ECO:0000313" key="3">
    <source>
        <dbReference type="EMBL" id="OBV38467.1"/>
    </source>
</evidence>
<dbReference type="PANTHER" id="PTHR11941:SF133">
    <property type="entry name" value="1,2-EPOXYPHENYLACETYL-COA ISOMERASE"/>
    <property type="match status" value="1"/>
</dbReference>
<evidence type="ECO:0000313" key="4">
    <source>
        <dbReference type="Proteomes" id="UP000092713"/>
    </source>
</evidence>
<dbReference type="SUPFAM" id="SSF52096">
    <property type="entry name" value="ClpP/crotonase"/>
    <property type="match status" value="1"/>
</dbReference>
<dbReference type="InterPro" id="IPR014748">
    <property type="entry name" value="Enoyl-CoA_hydra_C"/>
</dbReference>
<name>A0A1A7BY71_9BURK</name>
<accession>A0A1A7BY71</accession>
<organism evidence="3 4">
    <name type="scientific">Janthinobacterium psychrotolerans</name>
    <dbReference type="NCBI Taxonomy" id="1747903"/>
    <lineage>
        <taxon>Bacteria</taxon>
        <taxon>Pseudomonadati</taxon>
        <taxon>Pseudomonadota</taxon>
        <taxon>Betaproteobacteria</taxon>
        <taxon>Burkholderiales</taxon>
        <taxon>Oxalobacteraceae</taxon>
        <taxon>Janthinobacterium</taxon>
    </lineage>
</organism>
<dbReference type="OrthoDB" id="5291143at2"/>